<reference evidence="5" key="1">
    <citation type="submission" date="2018-05" db="EMBL/GenBank/DDBJ databases">
        <authorList>
            <person name="Lanie J.A."/>
            <person name="Ng W.-L."/>
            <person name="Kazmierczak K.M."/>
            <person name="Andrzejewski T.M."/>
            <person name="Davidsen T.M."/>
            <person name="Wayne K.J."/>
            <person name="Tettelin H."/>
            <person name="Glass J.I."/>
            <person name="Rusch D."/>
            <person name="Podicherti R."/>
            <person name="Tsui H.-C.T."/>
            <person name="Winkler M.E."/>
        </authorList>
    </citation>
    <scope>NUCLEOTIDE SEQUENCE</scope>
</reference>
<evidence type="ECO:0000313" key="5">
    <source>
        <dbReference type="EMBL" id="SVC33350.1"/>
    </source>
</evidence>
<evidence type="ECO:0008006" key="6">
    <source>
        <dbReference type="Google" id="ProtNLM"/>
    </source>
</evidence>
<dbReference type="InterPro" id="IPR015815">
    <property type="entry name" value="HIBADH-related"/>
</dbReference>
<dbReference type="PANTHER" id="PTHR22981">
    <property type="entry name" value="3-HYDROXYISOBUTYRATE DEHYDROGENASE-RELATED"/>
    <property type="match status" value="1"/>
</dbReference>
<dbReference type="GO" id="GO:0016616">
    <property type="term" value="F:oxidoreductase activity, acting on the CH-OH group of donors, NAD or NADP as acceptor"/>
    <property type="evidence" value="ECO:0007669"/>
    <property type="project" value="TreeGrafter"/>
</dbReference>
<dbReference type="InterPro" id="IPR029154">
    <property type="entry name" value="HIBADH-like_NADP-bd"/>
</dbReference>
<dbReference type="InterPro" id="IPR006115">
    <property type="entry name" value="6PGDH_NADP-bd"/>
</dbReference>
<name>A0A382L9K3_9ZZZZ</name>
<evidence type="ECO:0000256" key="1">
    <source>
        <dbReference type="ARBA" id="ARBA00023002"/>
    </source>
</evidence>
<dbReference type="Gene3D" id="1.10.1040.10">
    <property type="entry name" value="N-(1-d-carboxylethyl)-l-norvaline Dehydrogenase, domain 2"/>
    <property type="match status" value="1"/>
</dbReference>
<accession>A0A382L9K3</accession>
<keyword evidence="1" id="KW-0560">Oxidoreductase</keyword>
<dbReference type="Pfam" id="PF03446">
    <property type="entry name" value="NAD_binding_2"/>
    <property type="match status" value="1"/>
</dbReference>
<evidence type="ECO:0000259" key="3">
    <source>
        <dbReference type="Pfam" id="PF03446"/>
    </source>
</evidence>
<evidence type="ECO:0000256" key="2">
    <source>
        <dbReference type="ARBA" id="ARBA00023027"/>
    </source>
</evidence>
<dbReference type="Pfam" id="PF14833">
    <property type="entry name" value="NAD_binding_11"/>
    <property type="match status" value="1"/>
</dbReference>
<dbReference type="InterPro" id="IPR008927">
    <property type="entry name" value="6-PGluconate_DH-like_C_sf"/>
</dbReference>
<evidence type="ECO:0000259" key="4">
    <source>
        <dbReference type="Pfam" id="PF14833"/>
    </source>
</evidence>
<feature type="domain" description="3-hydroxyisobutyrate dehydrogenase-like NAD-binding" evidence="4">
    <location>
        <begin position="165"/>
        <end position="286"/>
    </location>
</feature>
<feature type="domain" description="6-phosphogluconate dehydrogenase NADP-binding" evidence="3">
    <location>
        <begin position="4"/>
        <end position="162"/>
    </location>
</feature>
<dbReference type="InterPro" id="IPR013328">
    <property type="entry name" value="6PGD_dom2"/>
</dbReference>
<protein>
    <recommendedName>
        <fullName evidence="6">6-phosphogluconate dehydrogenase NADP-binding domain-containing protein</fullName>
    </recommendedName>
</protein>
<organism evidence="5">
    <name type="scientific">marine metagenome</name>
    <dbReference type="NCBI Taxonomy" id="408172"/>
    <lineage>
        <taxon>unclassified sequences</taxon>
        <taxon>metagenomes</taxon>
        <taxon>ecological metagenomes</taxon>
    </lineage>
</organism>
<dbReference type="GO" id="GO:0050661">
    <property type="term" value="F:NADP binding"/>
    <property type="evidence" value="ECO:0007669"/>
    <property type="project" value="InterPro"/>
</dbReference>
<dbReference type="SUPFAM" id="SSF48179">
    <property type="entry name" value="6-phosphogluconate dehydrogenase C-terminal domain-like"/>
    <property type="match status" value="1"/>
</dbReference>
<keyword evidence="2" id="KW-0520">NAD</keyword>
<proteinExistence type="predicted"/>
<dbReference type="InterPro" id="IPR036291">
    <property type="entry name" value="NAD(P)-bd_dom_sf"/>
</dbReference>
<dbReference type="GO" id="GO:0051287">
    <property type="term" value="F:NAD binding"/>
    <property type="evidence" value="ECO:0007669"/>
    <property type="project" value="InterPro"/>
</dbReference>
<dbReference type="EMBL" id="UINC01085622">
    <property type="protein sequence ID" value="SVC33350.1"/>
    <property type="molecule type" value="Genomic_DNA"/>
</dbReference>
<gene>
    <name evidence="5" type="ORF">METZ01_LOCUS286204</name>
</gene>
<dbReference type="SUPFAM" id="SSF51735">
    <property type="entry name" value="NAD(P)-binding Rossmann-fold domains"/>
    <property type="match status" value="1"/>
</dbReference>
<dbReference type="Gene3D" id="3.40.50.720">
    <property type="entry name" value="NAD(P)-binding Rossmann-like Domain"/>
    <property type="match status" value="1"/>
</dbReference>
<dbReference type="PANTHER" id="PTHR22981:SF7">
    <property type="entry name" value="3-HYDROXYISOBUTYRATE DEHYDROGENASE, MITOCHONDRIAL"/>
    <property type="match status" value="1"/>
</dbReference>
<dbReference type="AlphaFoldDB" id="A0A382L9K3"/>
<dbReference type="PIRSF" id="PIRSF000103">
    <property type="entry name" value="HIBADH"/>
    <property type="match status" value="1"/>
</dbReference>
<sequence>MKKNVGLIGYGIMGKAIADKLIAKGYSVLVHDKSPEANSNAQASGCAVLNAPKEIAMQAKVVLLSLPHPQNVVSVVRNGPDCLLAGTSEGTVLVDTSTVDAETSQANAKAAKKRGVGYLDCPVLGRPSAAGNWTLPTGGDIESIEVVRPVLETFAAKIIPVGPSGHGNNIKILNNLMFGAINSITCEVFSLCKQLGMEPRLLFETISTSGAATVSKLFNELAPKIIENDYSPVFSIDNLHKDVGLGIAMGLKSGMTLEISESGQKLNTLARTAGFGNEDTSAIVKVFEGEKITSKV</sequence>